<dbReference type="AlphaFoldDB" id="A0A6A4GIK1"/>
<sequence length="58" mass="6394">MPLPSDSKTEPRVDSESQTTPVQISVNKNSETILNKFAGLIIAFSLLLFMKMLLLDGL</sequence>
<evidence type="ECO:0000313" key="3">
    <source>
        <dbReference type="EMBL" id="KAE9385124.1"/>
    </source>
</evidence>
<proteinExistence type="predicted"/>
<keyword evidence="4" id="KW-1185">Reference proteome</keyword>
<feature type="transmembrane region" description="Helical" evidence="2">
    <location>
        <begin position="37"/>
        <end position="55"/>
    </location>
</feature>
<name>A0A6A4GIK1_9AGAR</name>
<dbReference type="Proteomes" id="UP000799118">
    <property type="component" value="Unassembled WGS sequence"/>
</dbReference>
<protein>
    <submittedName>
        <fullName evidence="3">Uncharacterized protein</fullName>
    </submittedName>
</protein>
<reference evidence="3" key="1">
    <citation type="journal article" date="2019" name="Environ. Microbiol.">
        <title>Fungal ecological strategies reflected in gene transcription - a case study of two litter decomposers.</title>
        <authorList>
            <person name="Barbi F."/>
            <person name="Kohler A."/>
            <person name="Barry K."/>
            <person name="Baskaran P."/>
            <person name="Daum C."/>
            <person name="Fauchery L."/>
            <person name="Ihrmark K."/>
            <person name="Kuo A."/>
            <person name="LaButti K."/>
            <person name="Lipzen A."/>
            <person name="Morin E."/>
            <person name="Grigoriev I.V."/>
            <person name="Henrissat B."/>
            <person name="Lindahl B."/>
            <person name="Martin F."/>
        </authorList>
    </citation>
    <scope>NUCLEOTIDE SEQUENCE</scope>
    <source>
        <strain evidence="3">JB14</strain>
    </source>
</reference>
<evidence type="ECO:0000313" key="4">
    <source>
        <dbReference type="Proteomes" id="UP000799118"/>
    </source>
</evidence>
<organism evidence="3 4">
    <name type="scientific">Gymnopus androsaceus JB14</name>
    <dbReference type="NCBI Taxonomy" id="1447944"/>
    <lineage>
        <taxon>Eukaryota</taxon>
        <taxon>Fungi</taxon>
        <taxon>Dikarya</taxon>
        <taxon>Basidiomycota</taxon>
        <taxon>Agaricomycotina</taxon>
        <taxon>Agaricomycetes</taxon>
        <taxon>Agaricomycetidae</taxon>
        <taxon>Agaricales</taxon>
        <taxon>Marasmiineae</taxon>
        <taxon>Omphalotaceae</taxon>
        <taxon>Gymnopus</taxon>
    </lineage>
</organism>
<keyword evidence="2" id="KW-0812">Transmembrane</keyword>
<evidence type="ECO:0000256" key="1">
    <source>
        <dbReference type="SAM" id="MobiDB-lite"/>
    </source>
</evidence>
<feature type="non-terminal residue" evidence="3">
    <location>
        <position position="58"/>
    </location>
</feature>
<feature type="region of interest" description="Disordered" evidence="1">
    <location>
        <begin position="1"/>
        <end position="22"/>
    </location>
</feature>
<accession>A0A6A4GIK1</accession>
<dbReference type="EMBL" id="ML770026">
    <property type="protein sequence ID" value="KAE9385124.1"/>
    <property type="molecule type" value="Genomic_DNA"/>
</dbReference>
<gene>
    <name evidence="3" type="ORF">BT96DRAFT_928943</name>
</gene>
<evidence type="ECO:0000256" key="2">
    <source>
        <dbReference type="SAM" id="Phobius"/>
    </source>
</evidence>
<keyword evidence="2" id="KW-0472">Membrane</keyword>
<keyword evidence="2" id="KW-1133">Transmembrane helix</keyword>